<dbReference type="SUPFAM" id="SSF52540">
    <property type="entry name" value="P-loop containing nucleoside triphosphate hydrolases"/>
    <property type="match status" value="1"/>
</dbReference>
<proteinExistence type="predicted"/>
<keyword evidence="3" id="KW-0808">Transferase</keyword>
<feature type="domain" description="Phosphoribulokinase/uridine kinase" evidence="2">
    <location>
        <begin position="150"/>
        <end position="274"/>
    </location>
</feature>
<evidence type="ECO:0000259" key="2">
    <source>
        <dbReference type="Pfam" id="PF00485"/>
    </source>
</evidence>
<feature type="compositionally biased region" description="Basic residues" evidence="1">
    <location>
        <begin position="8"/>
        <end position="18"/>
    </location>
</feature>
<dbReference type="GO" id="GO:0016301">
    <property type="term" value="F:kinase activity"/>
    <property type="evidence" value="ECO:0007669"/>
    <property type="project" value="UniProtKB-KW"/>
</dbReference>
<dbReference type="OrthoDB" id="347435at2759"/>
<reference evidence="3 4" key="1">
    <citation type="submission" date="2018-07" db="EMBL/GenBank/DDBJ databases">
        <title>The complete nuclear genome of the prasinophyte Chloropicon primus (CCMP1205).</title>
        <authorList>
            <person name="Pombert J.-F."/>
            <person name="Otis C."/>
            <person name="Turmel M."/>
            <person name="Lemieux C."/>
        </authorList>
    </citation>
    <scope>NUCLEOTIDE SEQUENCE [LARGE SCALE GENOMIC DNA]</scope>
    <source>
        <strain evidence="3 4">CCMP1205</strain>
    </source>
</reference>
<dbReference type="Pfam" id="PF00485">
    <property type="entry name" value="PRK"/>
    <property type="match status" value="1"/>
</dbReference>
<feature type="region of interest" description="Disordered" evidence="1">
    <location>
        <begin position="1"/>
        <end position="23"/>
    </location>
</feature>
<name>A0A5B8MYQ2_9CHLO</name>
<dbReference type="PANTHER" id="PTHR10285">
    <property type="entry name" value="URIDINE KINASE"/>
    <property type="match status" value="1"/>
</dbReference>
<dbReference type="STRING" id="1764295.A0A5B8MYQ2"/>
<dbReference type="EMBL" id="CP031051">
    <property type="protein sequence ID" value="QDZ25707.1"/>
    <property type="molecule type" value="Genomic_DNA"/>
</dbReference>
<evidence type="ECO:0000256" key="1">
    <source>
        <dbReference type="SAM" id="MobiDB-lite"/>
    </source>
</evidence>
<sequence length="399" mass="45372">MGPEKVSRVKRSHGRGTCRRGDRSRVVFRQRQAGWARWRPGVERRREVAGCEGWRSLVCHATPSSTALGESSLFKKADISAEHFEDARNKENWDKLAQVLSSKLDIEVDSPRIQHYYLPVYMWIKAKMREHKEATSYSSSSEEAGPPLCVGLSAPQGCGKTTLVTAFEELFDSEGLTCVSMSLDDFYLTRREQVALAESHSENELLQVRGNAGTHDVDLAMSLIESVKSGTRTEIKVPCYDKTAFEGKGDRHEESKWRTYDASKVDVVLYEGWMQGFTSMGDDSKLGEVHSGIPEVNKYLDRYAEMWSLMDIWLIIQVKQLDCIYSWRLQAEKAMKQAFGEDKGMTDEEVKAFVDKYIPAYKAYLPDLYDADKHMDNLGCKSQDDVFMFEVDATRSPVE</sequence>
<accession>A0A5B8MYQ2</accession>
<evidence type="ECO:0000313" key="3">
    <source>
        <dbReference type="EMBL" id="QDZ25707.1"/>
    </source>
</evidence>
<evidence type="ECO:0000313" key="4">
    <source>
        <dbReference type="Proteomes" id="UP000316726"/>
    </source>
</evidence>
<dbReference type="InterPro" id="IPR027417">
    <property type="entry name" value="P-loop_NTPase"/>
</dbReference>
<dbReference type="AlphaFoldDB" id="A0A5B8MYQ2"/>
<dbReference type="Proteomes" id="UP000316726">
    <property type="component" value="Chromosome 18"/>
</dbReference>
<keyword evidence="3" id="KW-0418">Kinase</keyword>
<gene>
    <name evidence="3" type="ORF">A3770_18p82250</name>
</gene>
<dbReference type="InterPro" id="IPR006083">
    <property type="entry name" value="PRK/URK"/>
</dbReference>
<protein>
    <submittedName>
        <fullName evidence="3">D-glycerate 3-kinase</fullName>
    </submittedName>
</protein>
<keyword evidence="4" id="KW-1185">Reference proteome</keyword>
<dbReference type="Gene3D" id="3.40.50.300">
    <property type="entry name" value="P-loop containing nucleotide triphosphate hydrolases"/>
    <property type="match status" value="1"/>
</dbReference>
<organism evidence="3 4">
    <name type="scientific">Chloropicon primus</name>
    <dbReference type="NCBI Taxonomy" id="1764295"/>
    <lineage>
        <taxon>Eukaryota</taxon>
        <taxon>Viridiplantae</taxon>
        <taxon>Chlorophyta</taxon>
        <taxon>Chloropicophyceae</taxon>
        <taxon>Chloropicales</taxon>
        <taxon>Chloropicaceae</taxon>
        <taxon>Chloropicon</taxon>
    </lineage>
</organism>
<dbReference type="GO" id="GO:0005524">
    <property type="term" value="F:ATP binding"/>
    <property type="evidence" value="ECO:0007669"/>
    <property type="project" value="InterPro"/>
</dbReference>